<comment type="caution">
    <text evidence="1">The sequence shown here is derived from an EMBL/GenBank/DDBJ whole genome shotgun (WGS) entry which is preliminary data.</text>
</comment>
<accession>A0A1Y3PI54</accession>
<dbReference type="Proteomes" id="UP000196475">
    <property type="component" value="Unassembled WGS sequence"/>
</dbReference>
<dbReference type="AlphaFoldDB" id="A0A1Y3PI54"/>
<sequence>MPIKFHLPDQRRMTQWEQRKKNKLRAMVAIIQITVQEALPLLTNRTIRMETCLPTRVTHLPMKVTHLPMKVTRPPARVIHLPMRVTHLLMRSRMTKRRRSMSCRNFILRPGRFQRNLRWEGS</sequence>
<reference evidence="2" key="1">
    <citation type="submission" date="2016-06" db="EMBL/GenBank/DDBJ databases">
        <authorList>
            <person name="Nascimento L."/>
            <person name="Pereira R.V."/>
            <person name="Martins L.F."/>
            <person name="Quaggio R.B."/>
            <person name="Silva A.M."/>
            <person name="Setubal J.C."/>
        </authorList>
    </citation>
    <scope>NUCLEOTIDE SEQUENCE [LARGE SCALE GENOMIC DNA]</scope>
</reference>
<evidence type="ECO:0000313" key="2">
    <source>
        <dbReference type="Proteomes" id="UP000196475"/>
    </source>
</evidence>
<organism evidence="1 2">
    <name type="scientific">Bacillus thermozeamaize</name>
    <dbReference type="NCBI Taxonomy" id="230954"/>
    <lineage>
        <taxon>Bacteria</taxon>
        <taxon>Bacillati</taxon>
        <taxon>Bacillota</taxon>
        <taxon>Bacilli</taxon>
        <taxon>Bacillales</taxon>
        <taxon>Bacillaceae</taxon>
        <taxon>Bacillus</taxon>
    </lineage>
</organism>
<gene>
    <name evidence="1" type="ORF">BAA01_16560</name>
</gene>
<name>A0A1Y3PI54_9BACI</name>
<proteinExistence type="predicted"/>
<evidence type="ECO:0000313" key="1">
    <source>
        <dbReference type="EMBL" id="OUM87023.1"/>
    </source>
</evidence>
<protein>
    <submittedName>
        <fullName evidence="1">Uncharacterized protein</fullName>
    </submittedName>
</protein>
<dbReference type="EMBL" id="LZRT01000080">
    <property type="protein sequence ID" value="OUM87023.1"/>
    <property type="molecule type" value="Genomic_DNA"/>
</dbReference>